<dbReference type="SUPFAM" id="SSF56672">
    <property type="entry name" value="DNA/RNA polymerases"/>
    <property type="match status" value="1"/>
</dbReference>
<evidence type="ECO:0000313" key="2">
    <source>
        <dbReference type="Proteomes" id="UP001151760"/>
    </source>
</evidence>
<keyword evidence="2" id="KW-1185">Reference proteome</keyword>
<dbReference type="Gene3D" id="2.40.70.10">
    <property type="entry name" value="Acid Proteases"/>
    <property type="match status" value="1"/>
</dbReference>
<proteinExistence type="predicted"/>
<reference evidence="1" key="2">
    <citation type="submission" date="2022-01" db="EMBL/GenBank/DDBJ databases">
        <authorList>
            <person name="Yamashiro T."/>
            <person name="Shiraishi A."/>
            <person name="Satake H."/>
            <person name="Nakayama K."/>
        </authorList>
    </citation>
    <scope>NUCLEOTIDE SEQUENCE</scope>
</reference>
<dbReference type="InterPro" id="IPR043502">
    <property type="entry name" value="DNA/RNA_pol_sf"/>
</dbReference>
<dbReference type="PANTHER" id="PTHR15503:SF45">
    <property type="entry name" value="RNA-DIRECTED DNA POLYMERASE HOMOLOG"/>
    <property type="match status" value="1"/>
</dbReference>
<comment type="caution">
    <text evidence="1">The sequence shown here is derived from an EMBL/GenBank/DDBJ whole genome shotgun (WGS) entry which is preliminary data.</text>
</comment>
<gene>
    <name evidence="1" type="ORF">Tco_0681962</name>
</gene>
<dbReference type="PANTHER" id="PTHR15503">
    <property type="entry name" value="LDOC1 RELATED"/>
    <property type="match status" value="1"/>
</dbReference>
<dbReference type="CDD" id="cd00303">
    <property type="entry name" value="retropepsin_like"/>
    <property type="match status" value="1"/>
</dbReference>
<dbReference type="InterPro" id="IPR032567">
    <property type="entry name" value="RTL1-rel"/>
</dbReference>
<dbReference type="GO" id="GO:0003964">
    <property type="term" value="F:RNA-directed DNA polymerase activity"/>
    <property type="evidence" value="ECO:0007669"/>
    <property type="project" value="UniProtKB-KW"/>
</dbReference>
<reference evidence="1" key="1">
    <citation type="journal article" date="2022" name="Int. J. Mol. Sci.">
        <title>Draft Genome of Tanacetum Coccineum: Genomic Comparison of Closely Related Tanacetum-Family Plants.</title>
        <authorList>
            <person name="Yamashiro T."/>
            <person name="Shiraishi A."/>
            <person name="Nakayama K."/>
            <person name="Satake H."/>
        </authorList>
    </citation>
    <scope>NUCLEOTIDE SEQUENCE</scope>
</reference>
<evidence type="ECO:0000313" key="1">
    <source>
        <dbReference type="EMBL" id="GJS67398.1"/>
    </source>
</evidence>
<accession>A0ABQ4XRQ0</accession>
<sequence length="242" mass="27613">MSTTFSSLIDIIPTTLDHGYDLELADGRIIWVNTLIRGCTLNFMNHPFNIDLIPIEIGSFEIIIGMDWLSKYHAVIVCDEKIVRIPFGNEILIVRGDGSNDEHGSRLNIILFTKTQKYFLKGCHVFLAHVIVRKAEDKSEEKQLEDVPIVRDFPKVFPEDFPGIPPTRQVEFQIDLVPGAAPVVRAPYRLAPSEMKKLSDQLQELFDKGFIRPRSSPWGAPVLFVKEEGWIIPDVHRLPRIK</sequence>
<dbReference type="EMBL" id="BQNB010009715">
    <property type="protein sequence ID" value="GJS67398.1"/>
    <property type="molecule type" value="Genomic_DNA"/>
</dbReference>
<dbReference type="InterPro" id="IPR021109">
    <property type="entry name" value="Peptidase_aspartic_dom_sf"/>
</dbReference>
<dbReference type="Gene3D" id="3.10.10.10">
    <property type="entry name" value="HIV Type 1 Reverse Transcriptase, subunit A, domain 1"/>
    <property type="match status" value="1"/>
</dbReference>
<name>A0ABQ4XRQ0_9ASTR</name>
<protein>
    <submittedName>
        <fullName evidence="1">Reverse transcriptase domain-containing protein</fullName>
    </submittedName>
</protein>
<organism evidence="1 2">
    <name type="scientific">Tanacetum coccineum</name>
    <dbReference type="NCBI Taxonomy" id="301880"/>
    <lineage>
        <taxon>Eukaryota</taxon>
        <taxon>Viridiplantae</taxon>
        <taxon>Streptophyta</taxon>
        <taxon>Embryophyta</taxon>
        <taxon>Tracheophyta</taxon>
        <taxon>Spermatophyta</taxon>
        <taxon>Magnoliopsida</taxon>
        <taxon>eudicotyledons</taxon>
        <taxon>Gunneridae</taxon>
        <taxon>Pentapetalae</taxon>
        <taxon>asterids</taxon>
        <taxon>campanulids</taxon>
        <taxon>Asterales</taxon>
        <taxon>Asteraceae</taxon>
        <taxon>Asteroideae</taxon>
        <taxon>Anthemideae</taxon>
        <taxon>Anthemidinae</taxon>
        <taxon>Tanacetum</taxon>
    </lineage>
</organism>
<keyword evidence="1" id="KW-0695">RNA-directed DNA polymerase</keyword>
<keyword evidence="1" id="KW-0548">Nucleotidyltransferase</keyword>
<dbReference type="Pfam" id="PF08284">
    <property type="entry name" value="RVP_2"/>
    <property type="match status" value="1"/>
</dbReference>
<keyword evidence="1" id="KW-0808">Transferase</keyword>
<dbReference type="Proteomes" id="UP001151760">
    <property type="component" value="Unassembled WGS sequence"/>
</dbReference>